<evidence type="ECO:0000256" key="1">
    <source>
        <dbReference type="SAM" id="MobiDB-lite"/>
    </source>
</evidence>
<dbReference type="Proteomes" id="UP000237749">
    <property type="component" value="Unassembled WGS sequence"/>
</dbReference>
<accession>A0A2S6HMC1</accession>
<gene>
    <name evidence="2" type="ORF">BXY41_11424</name>
</gene>
<dbReference type="AlphaFoldDB" id="A0A2S6HMC1"/>
<protein>
    <submittedName>
        <fullName evidence="2">Uncharacterized protein</fullName>
    </submittedName>
</protein>
<evidence type="ECO:0000313" key="3">
    <source>
        <dbReference type="Proteomes" id="UP000237749"/>
    </source>
</evidence>
<feature type="region of interest" description="Disordered" evidence="1">
    <location>
        <begin position="55"/>
        <end position="83"/>
    </location>
</feature>
<reference evidence="2 3" key="1">
    <citation type="submission" date="2018-02" db="EMBL/GenBank/DDBJ databases">
        <title>Genomic Encyclopedia of Archaeal and Bacterial Type Strains, Phase II (KMG-II): from individual species to whole genera.</title>
        <authorList>
            <person name="Goeker M."/>
        </authorList>
    </citation>
    <scope>NUCLEOTIDE SEQUENCE [LARGE SCALE GENOMIC DNA]</scope>
    <source>
        <strain evidence="2 3">DSM 3808</strain>
    </source>
</reference>
<comment type="caution">
    <text evidence="2">The sequence shown here is derived from an EMBL/GenBank/DDBJ whole genome shotgun (WGS) entry which is preliminary data.</text>
</comment>
<name>A0A2S6HMC1_9FIRM</name>
<proteinExistence type="predicted"/>
<evidence type="ECO:0000313" key="2">
    <source>
        <dbReference type="EMBL" id="PPK78521.1"/>
    </source>
</evidence>
<organism evidence="2 3">
    <name type="scientific">Lacrimispora xylanisolvens</name>
    <dbReference type="NCBI Taxonomy" id="384636"/>
    <lineage>
        <taxon>Bacteria</taxon>
        <taxon>Bacillati</taxon>
        <taxon>Bacillota</taxon>
        <taxon>Clostridia</taxon>
        <taxon>Lachnospirales</taxon>
        <taxon>Lachnospiraceae</taxon>
        <taxon>Lacrimispora</taxon>
    </lineage>
</organism>
<keyword evidence="3" id="KW-1185">Reference proteome</keyword>
<sequence>MISVTGSLCLLLSCAVQPDITAIILKNTFFDNGGFFVPIFGLFNYFESEVRRMDADGSSGAAPGKRSSRSDLEGDVHLSAPGS</sequence>
<dbReference type="EMBL" id="PTJA01000014">
    <property type="protein sequence ID" value="PPK78521.1"/>
    <property type="molecule type" value="Genomic_DNA"/>
</dbReference>